<feature type="compositionally biased region" description="Low complexity" evidence="5">
    <location>
        <begin position="1068"/>
        <end position="1106"/>
    </location>
</feature>
<reference evidence="7" key="1">
    <citation type="submission" date="2021-02" db="EMBL/GenBank/DDBJ databases">
        <authorList>
            <person name="Dougan E. K."/>
            <person name="Rhodes N."/>
            <person name="Thang M."/>
            <person name="Chan C."/>
        </authorList>
    </citation>
    <scope>NUCLEOTIDE SEQUENCE</scope>
</reference>
<dbReference type="InterPro" id="IPR036961">
    <property type="entry name" value="Kinesin_motor_dom_sf"/>
</dbReference>
<feature type="coiled-coil region" evidence="4">
    <location>
        <begin position="383"/>
        <end position="472"/>
    </location>
</feature>
<comment type="caution">
    <text evidence="7">The sequence shown here is derived from an EMBL/GenBank/DDBJ whole genome shotgun (WGS) entry which is preliminary data.</text>
</comment>
<dbReference type="SMART" id="SM00129">
    <property type="entry name" value="KISc"/>
    <property type="match status" value="1"/>
</dbReference>
<evidence type="ECO:0000313" key="7">
    <source>
        <dbReference type="EMBL" id="CAE8611692.1"/>
    </source>
</evidence>
<dbReference type="InterPro" id="IPR003495">
    <property type="entry name" value="CobW/HypB/UreG_nucleotide-bd"/>
</dbReference>
<dbReference type="Pfam" id="PF00225">
    <property type="entry name" value="Kinesin"/>
    <property type="match status" value="1"/>
</dbReference>
<feature type="region of interest" description="Disordered" evidence="5">
    <location>
        <begin position="1068"/>
        <end position="1115"/>
    </location>
</feature>
<dbReference type="AlphaFoldDB" id="A0A813FAZ3"/>
<dbReference type="PROSITE" id="PS50067">
    <property type="entry name" value="KINESIN_MOTOR_2"/>
    <property type="match status" value="1"/>
</dbReference>
<protein>
    <recommendedName>
        <fullName evidence="6">Kinesin motor domain-containing protein</fullName>
    </recommendedName>
</protein>
<dbReference type="Gene3D" id="3.40.850.10">
    <property type="entry name" value="Kinesin motor domain"/>
    <property type="match status" value="2"/>
</dbReference>
<dbReference type="GO" id="GO:0005524">
    <property type="term" value="F:ATP binding"/>
    <property type="evidence" value="ECO:0007669"/>
    <property type="project" value="UniProtKB-UniRule"/>
</dbReference>
<dbReference type="InterPro" id="IPR001752">
    <property type="entry name" value="Kinesin_motor_dom"/>
</dbReference>
<name>A0A813FAZ3_POLGL</name>
<keyword evidence="2 3" id="KW-0505">Motor protein</keyword>
<dbReference type="CDD" id="cd00106">
    <property type="entry name" value="KISc"/>
    <property type="match status" value="1"/>
</dbReference>
<evidence type="ECO:0000256" key="2">
    <source>
        <dbReference type="ARBA" id="ARBA00023175"/>
    </source>
</evidence>
<feature type="binding site" evidence="3">
    <location>
        <begin position="157"/>
        <end position="164"/>
    </location>
    <ligand>
        <name>ATP</name>
        <dbReference type="ChEBI" id="CHEBI:30616"/>
    </ligand>
</feature>
<dbReference type="PANTHER" id="PTHR47968">
    <property type="entry name" value="CENTROMERE PROTEIN E"/>
    <property type="match status" value="1"/>
</dbReference>
<dbReference type="Proteomes" id="UP000654075">
    <property type="component" value="Unassembled WGS sequence"/>
</dbReference>
<feature type="coiled-coil region" evidence="4">
    <location>
        <begin position="632"/>
        <end position="659"/>
    </location>
</feature>
<keyword evidence="1 4" id="KW-0175">Coiled coil</keyword>
<evidence type="ECO:0000256" key="1">
    <source>
        <dbReference type="ARBA" id="ARBA00023054"/>
    </source>
</evidence>
<evidence type="ECO:0000256" key="4">
    <source>
        <dbReference type="SAM" id="Coils"/>
    </source>
</evidence>
<comment type="similarity">
    <text evidence="3">Belongs to the TRAFAC class myosin-kinesin ATPase superfamily. Kinesin family.</text>
</comment>
<dbReference type="SUPFAM" id="SSF52540">
    <property type="entry name" value="P-loop containing nucleoside triphosphate hydrolases"/>
    <property type="match status" value="1"/>
</dbReference>
<dbReference type="EMBL" id="CAJNNV010025040">
    <property type="protein sequence ID" value="CAE8611692.1"/>
    <property type="molecule type" value="Genomic_DNA"/>
</dbReference>
<proteinExistence type="inferred from homology"/>
<dbReference type="GO" id="GO:0008017">
    <property type="term" value="F:microtubule binding"/>
    <property type="evidence" value="ECO:0007669"/>
    <property type="project" value="InterPro"/>
</dbReference>
<dbReference type="InterPro" id="IPR027417">
    <property type="entry name" value="P-loop_NTPase"/>
</dbReference>
<evidence type="ECO:0000313" key="8">
    <source>
        <dbReference type="Proteomes" id="UP000654075"/>
    </source>
</evidence>
<dbReference type="GO" id="GO:0003777">
    <property type="term" value="F:microtubule motor activity"/>
    <property type="evidence" value="ECO:0007669"/>
    <property type="project" value="InterPro"/>
</dbReference>
<evidence type="ECO:0000256" key="5">
    <source>
        <dbReference type="SAM" id="MobiDB-lite"/>
    </source>
</evidence>
<sequence length="1227" mass="134563">MRRSAARELVEHLIEDLKVAFADRILLNKTDLVSEEVLKEVETEIKKINGDAICLVSPVGDDGAAAAKPAAAVPASAVPASVMVAVRARPLGSDDGAAALFVSPTSITLSPGKSEHQFHFDYAYDGAATQEQIYKDLGAPILRKALQGFNTTIFAYGQTGSGKSHTMMGTAGDIGIIPRMSEELFFCVDRALEQAPDMKFLLTCSYLEIYNEVLNDLLVPPPSSRTTGQKEALEIKEHQVLGVYVKGLLEMPVRSRSDLIKLMVEGNSRRVTGETKMNARSSERASKTGAEGARLKEGISINQSLSALGAVIMALAESAKKGKMQYVPYRNSKLTRVLQESLGGNALTVMIANISSAASNLDESHNTLQYADRAKSIKVKATKNEQMSEVGKLREQMELLRKKLADQVGVVQTEEEELQLQKYRCQIEEYELRLQQSFEEKERACAELSEQVDRQRQQLAQQQELLRAQSGENGVWLQVLSPSSPVWPESFLENMGTLHARQQDAEERLERCDAFLAVQVVALELALSQLEQSISTPSGVLPAVDLSRTIDVGSPEGDELLQKLGQDERGRLQHCRHLALRWRSLLEQLSQGDALREVCVGLYFDARRALAEAQWRGQGQGLVSAGEAAAAEKDVQMALVCLQQRLQELQSQKPQLQLQSCGARLLQLLLLGLRSESQQLCGGPTDGESKGAAKLRLLRRKDAEEAVGRLEVLQEEPTTWSQGHAPEELLSSLHVLEQCVAQRWLQRQRLQRPPDHVLEGPPLGAPSVLSVSETDVELRKEIETLRRQQQQMLTVISCQATAIEQVTAGSGSSEAREQAQLKLLAEQAQELCSGSSEARKQAQLRLLAEQAQLKLLAEQAQELAELRSSGLVEARCSEPVELLMVSAELGEVRYQQSQQLQLSEQLLDGHAQQARACREQVEAATRQSAELELEAQGAATLQQQLEQQAVELAEARLVEQQFAKMAADLGCIDAQGRMMKQAELLELRARETDYLIWFEDVKQKMAEGREDGLAMALAQNMAEVRKKDRLIKQKDEELRRLRGAFGPIRDPVVRAGTAEAGSLISGSAWTTTDGATAPGAPQISNNSNNNNNNNNNNSNNSNINNNYNMTGYRSSSVRSSSAKSLLGSVAQGAPALASRASSLARSASREPAANNNNNNSNSNNNSNNNNNSNSNNNNNSNNNSNNSNNNSNNNNNNSRERVLSWGPPRARQVLPPRASTPRGLRKT</sequence>
<gene>
    <name evidence="7" type="ORF">PGLA1383_LOCUS29493</name>
</gene>
<feature type="region of interest" description="Disordered" evidence="5">
    <location>
        <begin position="1140"/>
        <end position="1227"/>
    </location>
</feature>
<feature type="coiled-coil region" evidence="4">
    <location>
        <begin position="839"/>
        <end position="866"/>
    </location>
</feature>
<feature type="domain" description="Kinesin motor" evidence="6">
    <location>
        <begin position="81"/>
        <end position="377"/>
    </location>
</feature>
<dbReference type="Pfam" id="PF02492">
    <property type="entry name" value="cobW"/>
    <property type="match status" value="1"/>
</dbReference>
<keyword evidence="3" id="KW-0067">ATP-binding</keyword>
<dbReference type="PANTHER" id="PTHR47968:SF75">
    <property type="entry name" value="CENTROMERE-ASSOCIATED PROTEIN E"/>
    <property type="match status" value="1"/>
</dbReference>
<dbReference type="PRINTS" id="PR00380">
    <property type="entry name" value="KINESINHEAVY"/>
</dbReference>
<dbReference type="GO" id="GO:0007018">
    <property type="term" value="P:microtubule-based movement"/>
    <property type="evidence" value="ECO:0007669"/>
    <property type="project" value="InterPro"/>
</dbReference>
<dbReference type="OrthoDB" id="10631161at2759"/>
<keyword evidence="3" id="KW-0547">Nucleotide-binding</keyword>
<keyword evidence="8" id="KW-1185">Reference proteome</keyword>
<feature type="coiled-coil region" evidence="4">
    <location>
        <begin position="907"/>
        <end position="958"/>
    </location>
</feature>
<accession>A0A813FAZ3</accession>
<evidence type="ECO:0000256" key="3">
    <source>
        <dbReference type="PROSITE-ProRule" id="PRU00283"/>
    </source>
</evidence>
<feature type="compositionally biased region" description="Low complexity" evidence="5">
    <location>
        <begin position="1140"/>
        <end position="1197"/>
    </location>
</feature>
<dbReference type="InterPro" id="IPR027640">
    <property type="entry name" value="Kinesin-like_fam"/>
</dbReference>
<evidence type="ECO:0000259" key="6">
    <source>
        <dbReference type="PROSITE" id="PS50067"/>
    </source>
</evidence>
<organism evidence="7 8">
    <name type="scientific">Polarella glacialis</name>
    <name type="common">Dinoflagellate</name>
    <dbReference type="NCBI Taxonomy" id="89957"/>
    <lineage>
        <taxon>Eukaryota</taxon>
        <taxon>Sar</taxon>
        <taxon>Alveolata</taxon>
        <taxon>Dinophyceae</taxon>
        <taxon>Suessiales</taxon>
        <taxon>Suessiaceae</taxon>
        <taxon>Polarella</taxon>
    </lineage>
</organism>